<feature type="compositionally biased region" description="Polar residues" evidence="1">
    <location>
        <begin position="200"/>
        <end position="209"/>
    </location>
</feature>
<evidence type="ECO:0000313" key="3">
    <source>
        <dbReference type="Proteomes" id="UP001176941"/>
    </source>
</evidence>
<feature type="region of interest" description="Disordered" evidence="1">
    <location>
        <begin position="1"/>
        <end position="108"/>
    </location>
</feature>
<keyword evidence="3" id="KW-1185">Reference proteome</keyword>
<dbReference type="EMBL" id="OX459947">
    <property type="protein sequence ID" value="CAI9154061.1"/>
    <property type="molecule type" value="Genomic_DNA"/>
</dbReference>
<gene>
    <name evidence="2" type="ORF">MRATA1EN1_LOCUS3023</name>
</gene>
<organism evidence="2 3">
    <name type="scientific">Rangifer tarandus platyrhynchus</name>
    <name type="common">Svalbard reindeer</name>
    <dbReference type="NCBI Taxonomy" id="3082113"/>
    <lineage>
        <taxon>Eukaryota</taxon>
        <taxon>Metazoa</taxon>
        <taxon>Chordata</taxon>
        <taxon>Craniata</taxon>
        <taxon>Vertebrata</taxon>
        <taxon>Euteleostomi</taxon>
        <taxon>Mammalia</taxon>
        <taxon>Eutheria</taxon>
        <taxon>Laurasiatheria</taxon>
        <taxon>Artiodactyla</taxon>
        <taxon>Ruminantia</taxon>
        <taxon>Pecora</taxon>
        <taxon>Cervidae</taxon>
        <taxon>Odocoileinae</taxon>
        <taxon>Rangifer</taxon>
    </lineage>
</organism>
<evidence type="ECO:0000313" key="2">
    <source>
        <dbReference type="EMBL" id="CAI9154061.1"/>
    </source>
</evidence>
<feature type="compositionally biased region" description="Pro residues" evidence="1">
    <location>
        <begin position="8"/>
        <end position="26"/>
    </location>
</feature>
<sequence>MDVGSFQAPPPPNPRDPAPKAGPPPQLAGTAPLSTNPWVTDPLSSPACREKASPQEQPTCPQKRLLSQPSASHHPCCPLTWPEELTWPQPSATTAAKSRDPAPTKSTSALSRLVSTLVRHSTAPHAGQSNMAWGRESGRKTLRQAAPPFETGQARRASGLKITIPQNTRFSTFTSKPFCRTEHRRLQNCFLAQPGRLRSSPPSNKTSAPFSGKCPHHLSYREARTMTSGPGRGQGGLLAEETEVGRKEVSARTRGRS</sequence>
<accession>A0ABN8XYA4</accession>
<name>A0ABN8XYA4_RANTA</name>
<dbReference type="Proteomes" id="UP001176941">
    <property type="component" value="Chromosome 11"/>
</dbReference>
<feature type="region of interest" description="Disordered" evidence="1">
    <location>
        <begin position="193"/>
        <end position="257"/>
    </location>
</feature>
<evidence type="ECO:0000256" key="1">
    <source>
        <dbReference type="SAM" id="MobiDB-lite"/>
    </source>
</evidence>
<feature type="compositionally biased region" description="Polar residues" evidence="1">
    <location>
        <begin position="54"/>
        <end position="71"/>
    </location>
</feature>
<protein>
    <submittedName>
        <fullName evidence="2">Uncharacterized protein</fullName>
    </submittedName>
</protein>
<reference evidence="2" key="1">
    <citation type="submission" date="2023-04" db="EMBL/GenBank/DDBJ databases">
        <authorList>
            <consortium name="ELIXIR-Norway"/>
        </authorList>
    </citation>
    <scope>NUCLEOTIDE SEQUENCE [LARGE SCALE GENOMIC DNA]</scope>
</reference>
<proteinExistence type="predicted"/>